<dbReference type="EMBL" id="BMQC01000007">
    <property type="protein sequence ID" value="GGK30772.1"/>
    <property type="molecule type" value="Genomic_DNA"/>
</dbReference>
<feature type="compositionally biased region" description="Low complexity" evidence="1">
    <location>
        <begin position="101"/>
        <end position="118"/>
    </location>
</feature>
<accession>A0A8J3BLE0</accession>
<evidence type="ECO:0000313" key="2">
    <source>
        <dbReference type="EMBL" id="GGK30772.1"/>
    </source>
</evidence>
<reference evidence="2" key="1">
    <citation type="journal article" date="2014" name="Int. J. Syst. Evol. Microbiol.">
        <title>Complete genome sequence of Corynebacterium casei LMG S-19264T (=DSM 44701T), isolated from a smear-ripened cheese.</title>
        <authorList>
            <consortium name="US DOE Joint Genome Institute (JGI-PGF)"/>
            <person name="Walter F."/>
            <person name="Albersmeier A."/>
            <person name="Kalinowski J."/>
            <person name="Ruckert C."/>
        </authorList>
    </citation>
    <scope>NUCLEOTIDE SEQUENCE</scope>
    <source>
        <strain evidence="2">JCM 3091</strain>
    </source>
</reference>
<keyword evidence="3" id="KW-1185">Reference proteome</keyword>
<gene>
    <name evidence="2" type="ORF">GCM10010124_24430</name>
</gene>
<feature type="region of interest" description="Disordered" evidence="1">
    <location>
        <begin position="90"/>
        <end position="130"/>
    </location>
</feature>
<dbReference type="RefSeq" id="WP_189114382.1">
    <property type="nucleotide sequence ID" value="NZ_BMQC01000007.1"/>
</dbReference>
<dbReference type="Proteomes" id="UP000662200">
    <property type="component" value="Unassembled WGS sequence"/>
</dbReference>
<name>A0A8J3BLE0_9ACTN</name>
<dbReference type="AlphaFoldDB" id="A0A8J3BLE0"/>
<protein>
    <submittedName>
        <fullName evidence="2">Uncharacterized protein</fullName>
    </submittedName>
</protein>
<evidence type="ECO:0000313" key="3">
    <source>
        <dbReference type="Proteomes" id="UP000662200"/>
    </source>
</evidence>
<sequence>MGALVTVQVAAGSAEDGLPWLITFGPLGDEGAWEPVVCGPYERRHALGLAGAVAADDDVLAVVEPMWPKVSVAEIRAEVAASQEWAAADGYAGDPLDGDFAPTAAGESADAPAEAPDGGATGDIPAPDPGEVRAAFARIFGRLPGG</sequence>
<comment type="caution">
    <text evidence="2">The sequence shown here is derived from an EMBL/GenBank/DDBJ whole genome shotgun (WGS) entry which is preliminary data.</text>
</comment>
<organism evidence="2 3">
    <name type="scientific">Pilimelia terevasa</name>
    <dbReference type="NCBI Taxonomy" id="53372"/>
    <lineage>
        <taxon>Bacteria</taxon>
        <taxon>Bacillati</taxon>
        <taxon>Actinomycetota</taxon>
        <taxon>Actinomycetes</taxon>
        <taxon>Micromonosporales</taxon>
        <taxon>Micromonosporaceae</taxon>
        <taxon>Pilimelia</taxon>
    </lineage>
</organism>
<proteinExistence type="predicted"/>
<evidence type="ECO:0000256" key="1">
    <source>
        <dbReference type="SAM" id="MobiDB-lite"/>
    </source>
</evidence>
<reference evidence="2" key="2">
    <citation type="submission" date="2020-09" db="EMBL/GenBank/DDBJ databases">
        <authorList>
            <person name="Sun Q."/>
            <person name="Ohkuma M."/>
        </authorList>
    </citation>
    <scope>NUCLEOTIDE SEQUENCE</scope>
    <source>
        <strain evidence="2">JCM 3091</strain>
    </source>
</reference>